<evidence type="ECO:0000313" key="4">
    <source>
        <dbReference type="EMBL" id="PXA67842.1"/>
    </source>
</evidence>
<dbReference type="Pfam" id="PF22504">
    <property type="entry name" value="DUF6993"/>
    <property type="match status" value="1"/>
</dbReference>
<evidence type="ECO:0000256" key="2">
    <source>
        <dbReference type="SAM" id="SignalP"/>
    </source>
</evidence>
<dbReference type="PROSITE" id="PS51257">
    <property type="entry name" value="PROKAR_LIPOPROTEIN"/>
    <property type="match status" value="1"/>
</dbReference>
<feature type="signal peptide" evidence="2">
    <location>
        <begin position="1"/>
        <end position="24"/>
    </location>
</feature>
<gene>
    <name evidence="4" type="ORF">CTB96_14270</name>
</gene>
<dbReference type="OrthoDB" id="5125712at2"/>
<reference evidence="4 5" key="1">
    <citation type="submission" date="2018-05" db="EMBL/GenBank/DDBJ databases">
        <title>Genetic diversity of glacier-inhabiting Cryobacterium bacteria in China and description of Cryobacterium mengkeensis sp. nov. and Arthrobacter glacialis sp. nov.</title>
        <authorList>
            <person name="Liu Q."/>
            <person name="Xin Y.-H."/>
        </authorList>
    </citation>
    <scope>NUCLEOTIDE SEQUENCE [LARGE SCALE GENOMIC DNA]</scope>
    <source>
        <strain evidence="4 5">SK-1</strain>
    </source>
</reference>
<keyword evidence="5" id="KW-1185">Reference proteome</keyword>
<dbReference type="EMBL" id="QHLY01000012">
    <property type="protein sequence ID" value="PXA67842.1"/>
    <property type="molecule type" value="Genomic_DNA"/>
</dbReference>
<feature type="chain" id="PRO_5016355204" description="DUF6993 domain-containing protein" evidence="2">
    <location>
        <begin position="25"/>
        <end position="156"/>
    </location>
</feature>
<protein>
    <recommendedName>
        <fullName evidence="3">DUF6993 domain-containing protein</fullName>
    </recommendedName>
</protein>
<comment type="caution">
    <text evidence="4">The sequence shown here is derived from an EMBL/GenBank/DDBJ whole genome shotgun (WGS) entry which is preliminary data.</text>
</comment>
<accession>A0A317ZMV5</accession>
<evidence type="ECO:0000259" key="3">
    <source>
        <dbReference type="Pfam" id="PF22504"/>
    </source>
</evidence>
<feature type="domain" description="DUF6993" evidence="3">
    <location>
        <begin position="68"/>
        <end position="150"/>
    </location>
</feature>
<sequence length="156" mass="15601">MRAGWALCLVVGLGLTGCAGSAPAAEPTPSASATTPATAEATAPTAPALEPIGTATDNQPFFDAVITAALAADPNQGGRGYIDALSAAGFDKAQMEVTADTTTEGKPADSIQFSVRFNGECIVGQNGPSSGGYHSMVAPILGSETCLVGATRQIDW</sequence>
<keyword evidence="2" id="KW-0732">Signal</keyword>
<evidence type="ECO:0000313" key="5">
    <source>
        <dbReference type="Proteomes" id="UP000246722"/>
    </source>
</evidence>
<feature type="region of interest" description="Disordered" evidence="1">
    <location>
        <begin position="21"/>
        <end position="43"/>
    </location>
</feature>
<organism evidence="4 5">
    <name type="scientific">Cryobacterium arcticum</name>
    <dbReference type="NCBI Taxonomy" id="670052"/>
    <lineage>
        <taxon>Bacteria</taxon>
        <taxon>Bacillati</taxon>
        <taxon>Actinomycetota</taxon>
        <taxon>Actinomycetes</taxon>
        <taxon>Micrococcales</taxon>
        <taxon>Microbacteriaceae</taxon>
        <taxon>Cryobacterium</taxon>
    </lineage>
</organism>
<proteinExistence type="predicted"/>
<evidence type="ECO:0000256" key="1">
    <source>
        <dbReference type="SAM" id="MobiDB-lite"/>
    </source>
</evidence>
<dbReference type="InterPro" id="IPR054262">
    <property type="entry name" value="DUF6993"/>
</dbReference>
<name>A0A317ZMV5_9MICO</name>
<dbReference type="Proteomes" id="UP000246722">
    <property type="component" value="Unassembled WGS sequence"/>
</dbReference>
<dbReference type="AlphaFoldDB" id="A0A317ZMV5"/>